<evidence type="ECO:0000313" key="1">
    <source>
        <dbReference type="EMBL" id="OCL14734.1"/>
    </source>
</evidence>
<reference evidence="1 2" key="1">
    <citation type="journal article" date="2016" name="Nat. Commun.">
        <title>Ectomycorrhizal ecology is imprinted in the genome of the dominant symbiotic fungus Cenococcum geophilum.</title>
        <authorList>
            <consortium name="DOE Joint Genome Institute"/>
            <person name="Peter M."/>
            <person name="Kohler A."/>
            <person name="Ohm R.A."/>
            <person name="Kuo A."/>
            <person name="Krutzmann J."/>
            <person name="Morin E."/>
            <person name="Arend M."/>
            <person name="Barry K.W."/>
            <person name="Binder M."/>
            <person name="Choi C."/>
            <person name="Clum A."/>
            <person name="Copeland A."/>
            <person name="Grisel N."/>
            <person name="Haridas S."/>
            <person name="Kipfer T."/>
            <person name="LaButti K."/>
            <person name="Lindquist E."/>
            <person name="Lipzen A."/>
            <person name="Maire R."/>
            <person name="Meier B."/>
            <person name="Mihaltcheva S."/>
            <person name="Molinier V."/>
            <person name="Murat C."/>
            <person name="Poggeler S."/>
            <person name="Quandt C.A."/>
            <person name="Sperisen C."/>
            <person name="Tritt A."/>
            <person name="Tisserant E."/>
            <person name="Crous P.W."/>
            <person name="Henrissat B."/>
            <person name="Nehls U."/>
            <person name="Egli S."/>
            <person name="Spatafora J.W."/>
            <person name="Grigoriev I.V."/>
            <person name="Martin F.M."/>
        </authorList>
    </citation>
    <scope>NUCLEOTIDE SEQUENCE [LARGE SCALE GENOMIC DNA]</scope>
    <source>
        <strain evidence="1 2">CBS 207.34</strain>
    </source>
</reference>
<evidence type="ECO:0000313" key="2">
    <source>
        <dbReference type="Proteomes" id="UP000250140"/>
    </source>
</evidence>
<keyword evidence="2" id="KW-1185">Reference proteome</keyword>
<organism evidence="1 2">
    <name type="scientific">Glonium stellatum</name>
    <dbReference type="NCBI Taxonomy" id="574774"/>
    <lineage>
        <taxon>Eukaryota</taxon>
        <taxon>Fungi</taxon>
        <taxon>Dikarya</taxon>
        <taxon>Ascomycota</taxon>
        <taxon>Pezizomycotina</taxon>
        <taxon>Dothideomycetes</taxon>
        <taxon>Pleosporomycetidae</taxon>
        <taxon>Gloniales</taxon>
        <taxon>Gloniaceae</taxon>
        <taxon>Glonium</taxon>
    </lineage>
</organism>
<gene>
    <name evidence="1" type="ORF">AOQ84DRAFT_358655</name>
</gene>
<dbReference type="EMBL" id="KV748542">
    <property type="protein sequence ID" value="OCL14734.1"/>
    <property type="molecule type" value="Genomic_DNA"/>
</dbReference>
<dbReference type="Proteomes" id="UP000250140">
    <property type="component" value="Unassembled WGS sequence"/>
</dbReference>
<accession>A0A8E2JZC1</accession>
<dbReference type="AlphaFoldDB" id="A0A8E2JZC1"/>
<name>A0A8E2JZC1_9PEZI</name>
<protein>
    <submittedName>
        <fullName evidence="1">Uncharacterized protein</fullName>
    </submittedName>
</protein>
<sequence length="156" mass="17189">MHIAVFEGILEPMLRLVFCKRVSGDPPSEIDSLGETASIIGSLGRPRLRKCRRMRLPTLIGSEPAPGSSTDTSMLPYRSTKEGIIFANSQWHSWWEVTEGVTWATYKAGMTRMPDFKRTALSKGTEAFPRGSGVHVEVGLSDTAHKEAEVVKTRVG</sequence>
<proteinExistence type="predicted"/>